<dbReference type="InterPro" id="IPR008978">
    <property type="entry name" value="HSP20-like_chaperone"/>
</dbReference>
<comment type="catalytic activity">
    <reaction evidence="15">
        <text>(3R)-hydroxyhexadecanoyl-CoA = (2E)-hexadecenoyl-CoA + H2O</text>
        <dbReference type="Rhea" id="RHEA:39159"/>
        <dbReference type="ChEBI" id="CHEBI:15377"/>
        <dbReference type="ChEBI" id="CHEBI:61526"/>
        <dbReference type="ChEBI" id="CHEBI:74278"/>
    </reaction>
    <physiologicalReaction direction="left-to-right" evidence="15">
        <dbReference type="Rhea" id="RHEA:39160"/>
    </physiologicalReaction>
</comment>
<keyword evidence="9 19" id="KW-1133">Transmembrane helix</keyword>
<evidence type="ECO:0000256" key="13">
    <source>
        <dbReference type="ARBA" id="ARBA00023160"/>
    </source>
</evidence>
<evidence type="ECO:0000256" key="17">
    <source>
        <dbReference type="ARBA" id="ARBA00053723"/>
    </source>
</evidence>
<evidence type="ECO:0000256" key="14">
    <source>
        <dbReference type="ARBA" id="ARBA00023239"/>
    </source>
</evidence>
<comment type="function">
    <text evidence="19">Catalyzes the third of the four reactions of the long-chain fatty acids elongation cycle. This endoplasmic reticulum-bound enzymatic process, allows the addition of two carbons to the chain of long- and very long-chain fatty acids/VLCFAs per cycle. This enzyme catalyzes the dehydration of the 3-hydroxyacyl-CoA intermediate into trans-2,3-enoyl-CoA, within each cycle of fatty acid elongation. Thereby, it participates to the production of VLCFAs of different chain lengths that are involved in multiple biological processes as precursors of membrane lipids and lipid mediators.</text>
</comment>
<reference evidence="21" key="2">
    <citation type="submission" date="2025-08" db="UniProtKB">
        <authorList>
            <consortium name="Ensembl"/>
        </authorList>
    </citation>
    <scope>IDENTIFICATION</scope>
    <source>
        <strain evidence="21">broiler</strain>
    </source>
</reference>
<reference evidence="21" key="3">
    <citation type="submission" date="2025-09" db="UniProtKB">
        <authorList>
            <consortium name="Ensembl"/>
        </authorList>
    </citation>
    <scope>IDENTIFICATION</scope>
    <source>
        <strain evidence="21">broiler</strain>
    </source>
</reference>
<keyword evidence="6 19" id="KW-0812">Transmembrane</keyword>
<evidence type="ECO:0000256" key="18">
    <source>
        <dbReference type="ARBA" id="ARBA00067622"/>
    </source>
</evidence>
<comment type="caution">
    <text evidence="19">Lacks conserved residue(s) required for the propagation of feature annotation.</text>
</comment>
<dbReference type="Pfam" id="PF04387">
    <property type="entry name" value="PTPLA"/>
    <property type="match status" value="2"/>
</dbReference>
<dbReference type="InterPro" id="IPR007052">
    <property type="entry name" value="CS_dom"/>
</dbReference>
<dbReference type="PANTHER" id="PTHR11035:SF20">
    <property type="entry name" value="VERY-LONG-CHAIN (3R)-3-HYDROXYACYL-COA DEHYDRATASE 3"/>
    <property type="match status" value="1"/>
</dbReference>
<dbReference type="GO" id="GO:0005789">
    <property type="term" value="C:endoplasmic reticulum membrane"/>
    <property type="evidence" value="ECO:0007669"/>
    <property type="project" value="UniProtKB-SubCell"/>
</dbReference>
<gene>
    <name evidence="21" type="primary">HACD3</name>
</gene>
<dbReference type="EC" id="4.2.1.134" evidence="4 19"/>
<keyword evidence="8 19" id="KW-0276">Fatty acid metabolism</keyword>
<keyword evidence="10" id="KW-0175">Coiled coil</keyword>
<evidence type="ECO:0000256" key="9">
    <source>
        <dbReference type="ARBA" id="ARBA00022989"/>
    </source>
</evidence>
<dbReference type="SUPFAM" id="SSF49764">
    <property type="entry name" value="HSP20-like chaperones"/>
    <property type="match status" value="1"/>
</dbReference>
<evidence type="ECO:0000259" key="20">
    <source>
        <dbReference type="PROSITE" id="PS51203"/>
    </source>
</evidence>
<evidence type="ECO:0000256" key="11">
    <source>
        <dbReference type="ARBA" id="ARBA00023098"/>
    </source>
</evidence>
<dbReference type="GeneTree" id="ENSGT00530000062962"/>
<protein>
    <recommendedName>
        <fullName evidence="18 19">Very-long-chain (3R)-3-hydroxyacyl-CoA dehydratase</fullName>
        <ecNumber evidence="4 19">4.2.1.134</ecNumber>
    </recommendedName>
</protein>
<feature type="domain" description="CS" evidence="20">
    <location>
        <begin position="5"/>
        <end position="94"/>
    </location>
</feature>
<evidence type="ECO:0000256" key="8">
    <source>
        <dbReference type="ARBA" id="ARBA00022832"/>
    </source>
</evidence>
<evidence type="ECO:0000256" key="10">
    <source>
        <dbReference type="ARBA" id="ARBA00023054"/>
    </source>
</evidence>
<dbReference type="CDD" id="cd06465">
    <property type="entry name" value="p23_hB-ind1_like"/>
    <property type="match status" value="1"/>
</dbReference>
<keyword evidence="13 19" id="KW-0275">Fatty acid biosynthesis</keyword>
<evidence type="ECO:0000256" key="5">
    <source>
        <dbReference type="ARBA" id="ARBA00022516"/>
    </source>
</evidence>
<keyword evidence="22" id="KW-1185">Reference proteome</keyword>
<keyword evidence="5 19" id="KW-0444">Lipid biosynthesis</keyword>
<dbReference type="FunFam" id="2.60.40.790:FF:000016">
    <property type="entry name" value="Very-long-chain (3R)-3-hydroxyacyl-CoA dehydratase"/>
    <property type="match status" value="1"/>
</dbReference>
<dbReference type="Gene3D" id="2.60.40.790">
    <property type="match status" value="1"/>
</dbReference>
<comment type="pathway">
    <text evidence="2 19">Lipid metabolism; fatty acid biosynthesis.</text>
</comment>
<evidence type="ECO:0000256" key="3">
    <source>
        <dbReference type="ARBA" id="ARBA00007811"/>
    </source>
</evidence>
<comment type="catalytic activity">
    <reaction evidence="16">
        <text>a very-long-chain (3R)-3-hydroxyacyl-CoA = a very-long-chain (2E)-enoyl-CoA + H2O</text>
        <dbReference type="Rhea" id="RHEA:45812"/>
        <dbReference type="ChEBI" id="CHEBI:15377"/>
        <dbReference type="ChEBI" id="CHEBI:83728"/>
        <dbReference type="ChEBI" id="CHEBI:85440"/>
        <dbReference type="EC" id="4.2.1.134"/>
    </reaction>
    <physiologicalReaction direction="left-to-right" evidence="16">
        <dbReference type="Rhea" id="RHEA:45813"/>
    </physiologicalReaction>
</comment>
<feature type="transmembrane region" description="Helical" evidence="19">
    <location>
        <begin position="214"/>
        <end position="235"/>
    </location>
</feature>
<evidence type="ECO:0000256" key="19">
    <source>
        <dbReference type="RuleBase" id="RU363109"/>
    </source>
</evidence>
<evidence type="ECO:0000256" key="7">
    <source>
        <dbReference type="ARBA" id="ARBA00022824"/>
    </source>
</evidence>
<proteinExistence type="inferred from homology"/>
<feature type="transmembrane region" description="Helical" evidence="19">
    <location>
        <begin position="288"/>
        <end position="311"/>
    </location>
</feature>
<accession>A0A8V0YWR9</accession>
<comment type="subcellular location">
    <subcellularLocation>
        <location evidence="1 19">Endoplasmic reticulum membrane</location>
        <topology evidence="1 19">Multi-pass membrane protein</topology>
    </subcellularLocation>
</comment>
<evidence type="ECO:0000256" key="1">
    <source>
        <dbReference type="ARBA" id="ARBA00004477"/>
    </source>
</evidence>
<feature type="transmembrane region" description="Helical" evidence="19">
    <location>
        <begin position="242"/>
        <end position="268"/>
    </location>
</feature>
<dbReference type="PROSITE" id="PS51203">
    <property type="entry name" value="CS"/>
    <property type="match status" value="1"/>
</dbReference>
<comment type="similarity">
    <text evidence="3 19">Belongs to the very long-chain fatty acids dehydratase HACD family.</text>
</comment>
<dbReference type="InterPro" id="IPR007482">
    <property type="entry name" value="Tyr_Pase-like_PTPLA"/>
</dbReference>
<evidence type="ECO:0000256" key="2">
    <source>
        <dbReference type="ARBA" id="ARBA00005194"/>
    </source>
</evidence>
<evidence type="ECO:0000313" key="21">
    <source>
        <dbReference type="Ensembl" id="ENSGALP00010025527.1"/>
    </source>
</evidence>
<comment type="function">
    <text evidence="17">Catalyzes the third of the four reactions of the long-chain fatty acids elongation cycle. This endoplasmic reticulum-bound enzymatic process, allows the addition of two carbons to the chain of long- and very long-chain fatty acids/VLCFAs per cycle. This enzyme catalyzes the dehydration of the 3-hydroxyacyl-CoA intermediate into trans-2,3-enoyl-CoA, within each cycle of fatty acid elongation. Thereby, it participates in the production of VLCFAs of different chain lengths that are involved in multiple biological processes as precursors of membrane lipids and lipid mediators. Involved in Rac1-signaling pathways leading to the modulation of gene expression.</text>
</comment>
<dbReference type="Ensembl" id="ENSGALT00010043037.1">
    <property type="protein sequence ID" value="ENSGALP00010025527.1"/>
    <property type="gene ID" value="ENSGALG00010017811.1"/>
</dbReference>
<keyword evidence="7 19" id="KW-0256">Endoplasmic reticulum</keyword>
<organism evidence="21 22">
    <name type="scientific">Gallus gallus</name>
    <name type="common">Chicken</name>
    <dbReference type="NCBI Taxonomy" id="9031"/>
    <lineage>
        <taxon>Eukaryota</taxon>
        <taxon>Metazoa</taxon>
        <taxon>Chordata</taxon>
        <taxon>Craniata</taxon>
        <taxon>Vertebrata</taxon>
        <taxon>Euteleostomi</taxon>
        <taxon>Archelosauria</taxon>
        <taxon>Archosauria</taxon>
        <taxon>Dinosauria</taxon>
        <taxon>Saurischia</taxon>
        <taxon>Theropoda</taxon>
        <taxon>Coelurosauria</taxon>
        <taxon>Aves</taxon>
        <taxon>Neognathae</taxon>
        <taxon>Galloanserae</taxon>
        <taxon>Galliformes</taxon>
        <taxon>Phasianidae</taxon>
        <taxon>Phasianinae</taxon>
        <taxon>Gallus</taxon>
    </lineage>
</organism>
<keyword evidence="11 19" id="KW-0443">Lipid metabolism</keyword>
<sequence>MADCSLRPHVHWAQRHRELYLRVELSDVKNPDVSIADNVLRFRAQGHGAKGDNIYEFQIEFLEPVEPKPVCRVTQRQLNITVQKKESSWWERLTKQEKRPLFLAPDFDRWLDESDAEMELKEKEEEKINKMKIESRVPKDPFKHLKKGYLIMYNLVQFLGFSWIFVNMTVRLFILGKDSFYDTFHTIADMMYFCQTLALMEILNSLIGLVRSPLIPAVIQVFGRNFILFVVLGSLEEMQSKAVVFFLFYFWSIIELFTVCLIQSIPIFSETGKFSLGLPNPLNVTIQFSFLLQMYLIALFLGLFVNFRYLYKQRKQHLGPKKRKMK</sequence>
<evidence type="ECO:0000256" key="4">
    <source>
        <dbReference type="ARBA" id="ARBA00013122"/>
    </source>
</evidence>
<evidence type="ECO:0000256" key="12">
    <source>
        <dbReference type="ARBA" id="ARBA00023136"/>
    </source>
</evidence>
<feature type="transmembrane region" description="Helical" evidence="19">
    <location>
        <begin position="149"/>
        <end position="174"/>
    </location>
</feature>
<dbReference type="GO" id="GO:0006633">
    <property type="term" value="P:fatty acid biosynthetic process"/>
    <property type="evidence" value="ECO:0007669"/>
    <property type="project" value="UniProtKB-KW"/>
</dbReference>
<dbReference type="PANTHER" id="PTHR11035">
    <property type="entry name" value="VERY-LONG-CHAIN (3R)-3-HYDROXYACYL-COA DEHYDRATASE"/>
    <property type="match status" value="1"/>
</dbReference>
<keyword evidence="12 19" id="KW-0472">Membrane</keyword>
<name>A0A8V0YWR9_CHICK</name>
<keyword evidence="14 19" id="KW-0456">Lyase</keyword>
<dbReference type="OrthoDB" id="2157530at2759"/>
<evidence type="ECO:0000256" key="6">
    <source>
        <dbReference type="ARBA" id="ARBA00022692"/>
    </source>
</evidence>
<dbReference type="GO" id="GO:0102158">
    <property type="term" value="F:very-long-chain (3R)-3-hydroxyacyl-CoA dehydratase activity"/>
    <property type="evidence" value="ECO:0007669"/>
    <property type="project" value="UniProtKB-EC"/>
</dbReference>
<evidence type="ECO:0000313" key="22">
    <source>
        <dbReference type="Proteomes" id="UP000000539"/>
    </source>
</evidence>
<evidence type="ECO:0000256" key="15">
    <source>
        <dbReference type="ARBA" id="ARBA00023688"/>
    </source>
</evidence>
<evidence type="ECO:0000256" key="16">
    <source>
        <dbReference type="ARBA" id="ARBA00023727"/>
    </source>
</evidence>
<reference evidence="21" key="1">
    <citation type="submission" date="2020-11" db="EMBL/GenBank/DDBJ databases">
        <title>Gallus gallus (Chicken) genome, bGalGal1, GRCg7b, maternal haplotype autosomes + Z &amp; W.</title>
        <authorList>
            <person name="Warren W."/>
            <person name="Formenti G."/>
            <person name="Fedrigo O."/>
            <person name="Haase B."/>
            <person name="Mountcastle J."/>
            <person name="Balacco J."/>
            <person name="Tracey A."/>
            <person name="Schneider V."/>
            <person name="Okimoto R."/>
            <person name="Cheng H."/>
            <person name="Hawken R."/>
            <person name="Howe K."/>
            <person name="Jarvis E.D."/>
        </authorList>
    </citation>
    <scope>NUCLEOTIDE SEQUENCE [LARGE SCALE GENOMIC DNA]</scope>
    <source>
        <strain evidence="21">Broiler</strain>
    </source>
</reference>
<dbReference type="AlphaFoldDB" id="A0A8V0YWR9"/>
<dbReference type="Proteomes" id="UP000000539">
    <property type="component" value="Chromosome 10"/>
</dbReference>